<dbReference type="AlphaFoldDB" id="A0A5M8R391"/>
<evidence type="ECO:0000259" key="1">
    <source>
        <dbReference type="Pfam" id="PF01370"/>
    </source>
</evidence>
<dbReference type="Pfam" id="PF01370">
    <property type="entry name" value="Epimerase"/>
    <property type="match status" value="1"/>
</dbReference>
<evidence type="ECO:0000313" key="3">
    <source>
        <dbReference type="Proteomes" id="UP000323994"/>
    </source>
</evidence>
<dbReference type="SUPFAM" id="SSF51735">
    <property type="entry name" value="NAD(P)-binding Rossmann-fold domains"/>
    <property type="match status" value="1"/>
</dbReference>
<name>A0A5M8R391_9BACT</name>
<organism evidence="2 3">
    <name type="scientific">Dyadobacter flavalbus</name>
    <dbReference type="NCBI Taxonomy" id="2579942"/>
    <lineage>
        <taxon>Bacteria</taxon>
        <taxon>Pseudomonadati</taxon>
        <taxon>Bacteroidota</taxon>
        <taxon>Cytophagia</taxon>
        <taxon>Cytophagales</taxon>
        <taxon>Spirosomataceae</taxon>
        <taxon>Dyadobacter</taxon>
    </lineage>
</organism>
<dbReference type="OrthoDB" id="9785845at2"/>
<reference evidence="2 3" key="1">
    <citation type="submission" date="2019-05" db="EMBL/GenBank/DDBJ databases">
        <authorList>
            <person name="Qu J.-H."/>
        </authorList>
    </citation>
    <scope>NUCLEOTIDE SEQUENCE [LARGE SCALE GENOMIC DNA]</scope>
    <source>
        <strain evidence="2 3">NS28</strain>
    </source>
</reference>
<keyword evidence="3" id="KW-1185">Reference proteome</keyword>
<dbReference type="Proteomes" id="UP000323994">
    <property type="component" value="Unassembled WGS sequence"/>
</dbReference>
<comment type="caution">
    <text evidence="2">The sequence shown here is derived from an EMBL/GenBank/DDBJ whole genome shotgun (WGS) entry which is preliminary data.</text>
</comment>
<feature type="domain" description="NAD-dependent epimerase/dehydratase" evidence="1">
    <location>
        <begin position="29"/>
        <end position="196"/>
    </location>
</feature>
<evidence type="ECO:0000313" key="2">
    <source>
        <dbReference type="EMBL" id="KAA6441253.1"/>
    </source>
</evidence>
<accession>A0A5M8R391</accession>
<dbReference type="InterPro" id="IPR001509">
    <property type="entry name" value="Epimerase_deHydtase"/>
</dbReference>
<proteinExistence type="predicted"/>
<dbReference type="RefSeq" id="WP_139010599.1">
    <property type="nucleotide sequence ID" value="NZ_VBSN01000019.1"/>
</dbReference>
<protein>
    <submittedName>
        <fullName evidence="2">NAD(P)-dependent oxidoreductase</fullName>
    </submittedName>
</protein>
<dbReference type="Gene3D" id="3.40.50.720">
    <property type="entry name" value="NAD(P)-binding Rossmann-like Domain"/>
    <property type="match status" value="1"/>
</dbReference>
<dbReference type="EMBL" id="VBSN01000019">
    <property type="protein sequence ID" value="KAA6441253.1"/>
    <property type="molecule type" value="Genomic_DNA"/>
</dbReference>
<dbReference type="InterPro" id="IPR036291">
    <property type="entry name" value="NAD(P)-bd_dom_sf"/>
</dbReference>
<sequence>MTALTSLEEKWLSPSDALVEDMKSIQGDILILGAGGKIGPSIARLAKQAIDRAGLDKRVIGVSRFSEAGLSDELNAAGIETITADMLDDAQLQALPEIGNVLYLAGTKFGTSGNEPYTWAMNTYLPGRVAEKFRHSRIVVYSTGNVYPFTPVLSGGATEELRTDPVGEYGQSCLGRERMFQYFSSIHGTPLLIYRLNYAIDFKYGVLLEVAKSVLNGKPVDLKTGHVNVIWQGDANEMAIRSLLHCASPSKLLNVTGPETVPLRWLAQEFGRIFNIVPEFVNEEQPTALLSNAAESFRLFGYPRTTLKQMIEITAQWLLEGGKTINKPTHFQERQGQF</sequence>
<gene>
    <name evidence="2" type="ORF">FEM33_02795</name>
</gene>